<feature type="domain" description="N-acetyltransferase" evidence="1">
    <location>
        <begin position="4"/>
        <end position="152"/>
    </location>
</feature>
<keyword evidence="2" id="KW-0689">Ribosomal protein</keyword>
<dbReference type="OrthoDB" id="9127144at2"/>
<accession>A0A4R2GJY9</accession>
<comment type="caution">
    <text evidence="2">The sequence shown here is derived from an EMBL/GenBank/DDBJ whole genome shotgun (WGS) entry which is preliminary data.</text>
</comment>
<evidence type="ECO:0000313" key="3">
    <source>
        <dbReference type="Proteomes" id="UP000295221"/>
    </source>
</evidence>
<dbReference type="AlphaFoldDB" id="A0A4R2GJY9"/>
<name>A0A4R2GJY9_9BACT</name>
<dbReference type="InterPro" id="IPR000182">
    <property type="entry name" value="GNAT_dom"/>
</dbReference>
<evidence type="ECO:0000259" key="1">
    <source>
        <dbReference type="PROSITE" id="PS51186"/>
    </source>
</evidence>
<dbReference type="InterPro" id="IPR016181">
    <property type="entry name" value="Acyl_CoA_acyltransferase"/>
</dbReference>
<dbReference type="EMBL" id="SLWK01000003">
    <property type="protein sequence ID" value="TCO09151.1"/>
    <property type="molecule type" value="Genomic_DNA"/>
</dbReference>
<organism evidence="2 3">
    <name type="scientific">Natronoflexus pectinivorans</name>
    <dbReference type="NCBI Taxonomy" id="682526"/>
    <lineage>
        <taxon>Bacteria</taxon>
        <taxon>Pseudomonadati</taxon>
        <taxon>Bacteroidota</taxon>
        <taxon>Bacteroidia</taxon>
        <taxon>Marinilabiliales</taxon>
        <taxon>Marinilabiliaceae</taxon>
        <taxon>Natronoflexus</taxon>
    </lineage>
</organism>
<proteinExistence type="predicted"/>
<dbReference type="GO" id="GO:0016747">
    <property type="term" value="F:acyltransferase activity, transferring groups other than amino-acyl groups"/>
    <property type="evidence" value="ECO:0007669"/>
    <property type="project" value="InterPro"/>
</dbReference>
<gene>
    <name evidence="2" type="ORF">EV194_10362</name>
</gene>
<dbReference type="Proteomes" id="UP000295221">
    <property type="component" value="Unassembled WGS sequence"/>
</dbReference>
<dbReference type="SUPFAM" id="SSF55729">
    <property type="entry name" value="Acyl-CoA N-acyltransferases (Nat)"/>
    <property type="match status" value="1"/>
</dbReference>
<keyword evidence="2" id="KW-0687">Ribonucleoprotein</keyword>
<evidence type="ECO:0000313" key="2">
    <source>
        <dbReference type="EMBL" id="TCO09151.1"/>
    </source>
</evidence>
<dbReference type="RefSeq" id="WP_132432967.1">
    <property type="nucleotide sequence ID" value="NZ_SLWK01000003.1"/>
</dbReference>
<protein>
    <submittedName>
        <fullName evidence="2">Ribosomal protein S18 acetylase RimI-like enzyme</fullName>
    </submittedName>
</protein>
<dbReference type="Pfam" id="PF00583">
    <property type="entry name" value="Acetyltransf_1"/>
    <property type="match status" value="1"/>
</dbReference>
<keyword evidence="3" id="KW-1185">Reference proteome</keyword>
<reference evidence="2 3" key="1">
    <citation type="submission" date="2019-03" db="EMBL/GenBank/DDBJ databases">
        <title>Genomic Encyclopedia of Type Strains, Phase IV (KMG-IV): sequencing the most valuable type-strain genomes for metagenomic binning, comparative biology and taxonomic classification.</title>
        <authorList>
            <person name="Goeker M."/>
        </authorList>
    </citation>
    <scope>NUCLEOTIDE SEQUENCE [LARGE SCALE GENOMIC DNA]</scope>
    <source>
        <strain evidence="2 3">DSM 24179</strain>
    </source>
</reference>
<sequence>MNYTNILNNSPELFEQFWNIMVESFPETERKSREDYYSQLYNASFAINLFFNEDNDVKGFMAWWKLKQHRFVEHFAVSSKFRNQGLGNIIFKEFLNESTLPVVLEVEPPVDEMAIRRVGFYERMGFKLHPFKYFQPPYHKEHSPLSLKVMTNTPEFTQEQFIKLKDEIYEVVYGIDK</sequence>
<dbReference type="CDD" id="cd04301">
    <property type="entry name" value="NAT_SF"/>
    <property type="match status" value="1"/>
</dbReference>
<dbReference type="Gene3D" id="3.40.630.30">
    <property type="match status" value="1"/>
</dbReference>
<dbReference type="GO" id="GO:0005840">
    <property type="term" value="C:ribosome"/>
    <property type="evidence" value="ECO:0007669"/>
    <property type="project" value="UniProtKB-KW"/>
</dbReference>
<dbReference type="PROSITE" id="PS51186">
    <property type="entry name" value="GNAT"/>
    <property type="match status" value="1"/>
</dbReference>